<keyword evidence="2" id="KW-0540">Nuclease</keyword>
<sequence length="428" mass="45783">MFDITALTSVDPLADEAELIAEIADFERLKAAAAAGQARATAALDKRRRGEEAAAGVPAKQRGRGLCSEVALARRDSPSCGNRHLGFAKALVGEMPCTLAALECGALSEWRATLIVRESACLSIEDRRTLDAEMCADISNLDGKGNSRITADAKDIACRLNVQAVVDRAARAEADRFVSIRPAPDAMTVVTALLPVKQGVSVYAALKRAADTTFDDRTRGQVMADTLTERVTGRSAETPEPVAVNLVMSDQALFGDDNCAAVVEGYGPIPAEIARKLVDDAVGDDRSKATLRRLYRHPKSGSLVAMESRSRCFPKGLAKFIALRDRTCRTPYCDAPIRHRDHAVPKSRGGPTHALNGLGMCAHCNYVKESPGWEVNTCEADGVHTAEFVTPTGAHYRSTAPPLPGSRLVTVSEVEVRIGIELADLHAA</sequence>
<dbReference type="InterPro" id="IPR003870">
    <property type="entry name" value="DUF222"/>
</dbReference>
<feature type="domain" description="HNH nuclease" evidence="1">
    <location>
        <begin position="316"/>
        <end position="366"/>
    </location>
</feature>
<name>A0A7I7WGH7_MYCGU</name>
<evidence type="ECO:0000259" key="1">
    <source>
        <dbReference type="SMART" id="SM00507"/>
    </source>
</evidence>
<dbReference type="Gene3D" id="1.10.30.50">
    <property type="match status" value="1"/>
</dbReference>
<dbReference type="InterPro" id="IPR003615">
    <property type="entry name" value="HNH_nuc"/>
</dbReference>
<dbReference type="CDD" id="cd00085">
    <property type="entry name" value="HNHc"/>
    <property type="match status" value="1"/>
</dbReference>
<proteinExistence type="predicted"/>
<dbReference type="Proteomes" id="UP000466187">
    <property type="component" value="Chromosome"/>
</dbReference>
<dbReference type="Pfam" id="PF02720">
    <property type="entry name" value="DUF222"/>
    <property type="match status" value="1"/>
</dbReference>
<keyword evidence="2" id="KW-0378">Hydrolase</keyword>
<evidence type="ECO:0000313" key="3">
    <source>
        <dbReference type="Proteomes" id="UP000466187"/>
    </source>
</evidence>
<dbReference type="RefSeq" id="WP_163685554.1">
    <property type="nucleotide sequence ID" value="NZ_AP022608.1"/>
</dbReference>
<dbReference type="EMBL" id="AP022608">
    <property type="protein sequence ID" value="BBZ16756.1"/>
    <property type="molecule type" value="Genomic_DNA"/>
</dbReference>
<keyword evidence="2" id="KW-0255">Endonuclease</keyword>
<gene>
    <name evidence="2" type="ORF">MGAD_10910</name>
</gene>
<accession>A0A7I7WGH7</accession>
<dbReference type="SMART" id="SM00507">
    <property type="entry name" value="HNHc"/>
    <property type="match status" value="1"/>
</dbReference>
<dbReference type="KEGG" id="mgad:MGAD_10910"/>
<dbReference type="GO" id="GO:0004519">
    <property type="term" value="F:endonuclease activity"/>
    <property type="evidence" value="ECO:0007669"/>
    <property type="project" value="UniProtKB-KW"/>
</dbReference>
<protein>
    <submittedName>
        <fullName evidence="2">HNH endonuclease</fullName>
    </submittedName>
</protein>
<organism evidence="2 3">
    <name type="scientific">Mycolicibacterium gadium</name>
    <name type="common">Mycobacterium gadium</name>
    <dbReference type="NCBI Taxonomy" id="1794"/>
    <lineage>
        <taxon>Bacteria</taxon>
        <taxon>Bacillati</taxon>
        <taxon>Actinomycetota</taxon>
        <taxon>Actinomycetes</taxon>
        <taxon>Mycobacteriales</taxon>
        <taxon>Mycobacteriaceae</taxon>
        <taxon>Mycolicibacterium</taxon>
    </lineage>
</organism>
<evidence type="ECO:0000313" key="2">
    <source>
        <dbReference type="EMBL" id="BBZ16756.1"/>
    </source>
</evidence>
<dbReference type="AlphaFoldDB" id="A0A7I7WGH7"/>
<reference evidence="2 3" key="1">
    <citation type="journal article" date="2019" name="Emerg. Microbes Infect.">
        <title>Comprehensive subspecies identification of 175 nontuberculous mycobacteria species based on 7547 genomic profiles.</title>
        <authorList>
            <person name="Matsumoto Y."/>
            <person name="Kinjo T."/>
            <person name="Motooka D."/>
            <person name="Nabeya D."/>
            <person name="Jung N."/>
            <person name="Uechi K."/>
            <person name="Horii T."/>
            <person name="Iida T."/>
            <person name="Fujita J."/>
            <person name="Nakamura S."/>
        </authorList>
    </citation>
    <scope>NUCLEOTIDE SEQUENCE [LARGE SCALE GENOMIC DNA]</scope>
    <source>
        <strain evidence="2 3">JCM 12688</strain>
    </source>
</reference>